<dbReference type="PANTHER" id="PTHR43434:SF19">
    <property type="entry name" value="PHOSPHONOACETALDEHYDE HYDROLASE"/>
    <property type="match status" value="1"/>
</dbReference>
<dbReference type="Proteomes" id="UP000076848">
    <property type="component" value="Unassembled WGS sequence"/>
</dbReference>
<dbReference type="AlphaFoldDB" id="A0A157SUB3"/>
<keyword evidence="3 9" id="KW-0378">Hydrolase</keyword>
<dbReference type="NCBIfam" id="TIGR01509">
    <property type="entry name" value="HAD-SF-IA-v3"/>
    <property type="match status" value="1"/>
</dbReference>
<dbReference type="InterPro" id="IPR050155">
    <property type="entry name" value="HAD-like_hydrolase_sf"/>
</dbReference>
<dbReference type="NCBIfam" id="TIGR01422">
    <property type="entry name" value="phosphonatase"/>
    <property type="match status" value="1"/>
</dbReference>
<dbReference type="InterPro" id="IPR023214">
    <property type="entry name" value="HAD_sf"/>
</dbReference>
<evidence type="ECO:0000256" key="7">
    <source>
        <dbReference type="ARBA" id="ARBA00056573"/>
    </source>
</evidence>
<dbReference type="InterPro" id="IPR023198">
    <property type="entry name" value="PGP-like_dom2"/>
</dbReference>
<dbReference type="GO" id="GO:0006281">
    <property type="term" value="P:DNA repair"/>
    <property type="evidence" value="ECO:0007669"/>
    <property type="project" value="TreeGrafter"/>
</dbReference>
<dbReference type="OrthoDB" id="5504491at2"/>
<dbReference type="GO" id="GO:0005829">
    <property type="term" value="C:cytosol"/>
    <property type="evidence" value="ECO:0007669"/>
    <property type="project" value="TreeGrafter"/>
</dbReference>
<evidence type="ECO:0000313" key="11">
    <source>
        <dbReference type="Proteomes" id="UP000076848"/>
    </source>
</evidence>
<feature type="binding site" evidence="9">
    <location>
        <position position="206"/>
    </location>
    <ligand>
        <name>Mg(2+)</name>
        <dbReference type="ChEBI" id="CHEBI:18420"/>
    </ligand>
</feature>
<evidence type="ECO:0000256" key="1">
    <source>
        <dbReference type="ARBA" id="ARBA00011738"/>
    </source>
</evidence>
<evidence type="ECO:0000256" key="3">
    <source>
        <dbReference type="ARBA" id="ARBA00022801"/>
    </source>
</evidence>
<dbReference type="GO" id="GO:0000287">
    <property type="term" value="F:magnesium ion binding"/>
    <property type="evidence" value="ECO:0007669"/>
    <property type="project" value="UniProtKB-UniRule"/>
</dbReference>
<comment type="cofactor">
    <cofactor evidence="9">
        <name>Mg(2+)</name>
        <dbReference type="ChEBI" id="CHEBI:18420"/>
    </cofactor>
    <text evidence="9">Binds 1 Mg(2+) ion per subunit.</text>
</comment>
<dbReference type="SFLD" id="SFLDG01129">
    <property type="entry name" value="C1.5:_HAD__Beta-PGM__Phosphata"/>
    <property type="match status" value="1"/>
</dbReference>
<comment type="catalytic activity">
    <reaction evidence="6 9">
        <text>phosphonoacetaldehyde + H2O = acetaldehyde + phosphate + H(+)</text>
        <dbReference type="Rhea" id="RHEA:18905"/>
        <dbReference type="ChEBI" id="CHEBI:15343"/>
        <dbReference type="ChEBI" id="CHEBI:15377"/>
        <dbReference type="ChEBI" id="CHEBI:15378"/>
        <dbReference type="ChEBI" id="CHEBI:43474"/>
        <dbReference type="ChEBI" id="CHEBI:58383"/>
        <dbReference type="EC" id="3.11.1.1"/>
    </reaction>
</comment>
<name>A0A157SUB3_9BORD</name>
<protein>
    <recommendedName>
        <fullName evidence="8 9">Phosphonoacetaldehyde hydrolase</fullName>
        <shortName evidence="9">Phosphonatase</shortName>
        <ecNumber evidence="8 9">3.11.1.1</ecNumber>
    </recommendedName>
    <alternativeName>
        <fullName evidence="9">Phosphonoacetaldehyde phosphonohydrolase</fullName>
    </alternativeName>
</protein>
<dbReference type="FunFam" id="1.10.150.240:FF:000006">
    <property type="entry name" value="Phosphonoacetaldehyde hydrolase"/>
    <property type="match status" value="1"/>
</dbReference>
<keyword evidence="11" id="KW-1185">Reference proteome</keyword>
<dbReference type="GO" id="GO:0019700">
    <property type="term" value="P:organic phosphonate catabolic process"/>
    <property type="evidence" value="ECO:0007669"/>
    <property type="project" value="InterPro"/>
</dbReference>
<comment type="function">
    <text evidence="7 9">Involved in phosphonate degradation.</text>
</comment>
<dbReference type="EMBL" id="FKIF01000009">
    <property type="protein sequence ID" value="SAI73921.1"/>
    <property type="molecule type" value="Genomic_DNA"/>
</dbReference>
<dbReference type="InterPro" id="IPR036412">
    <property type="entry name" value="HAD-like_sf"/>
</dbReference>
<evidence type="ECO:0000256" key="8">
    <source>
        <dbReference type="ARBA" id="ARBA00066472"/>
    </source>
</evidence>
<feature type="binding site" evidence="9">
    <location>
        <position position="33"/>
    </location>
    <ligand>
        <name>Mg(2+)</name>
        <dbReference type="ChEBI" id="CHEBI:18420"/>
    </ligand>
</feature>
<dbReference type="SFLD" id="SFLDG01135">
    <property type="entry name" value="C1.5.6:_HAD__Beta-PGM__Phospha"/>
    <property type="match status" value="1"/>
</dbReference>
<dbReference type="GO" id="GO:0050194">
    <property type="term" value="F:phosphonoacetaldehyde hydrolase activity"/>
    <property type="evidence" value="ECO:0007669"/>
    <property type="project" value="UniProtKB-UniRule"/>
</dbReference>
<comment type="subunit">
    <text evidence="1 9">Homodimer.</text>
</comment>
<dbReference type="InterPro" id="IPR006439">
    <property type="entry name" value="HAD-SF_hydro_IA"/>
</dbReference>
<evidence type="ECO:0000256" key="9">
    <source>
        <dbReference type="HAMAP-Rule" id="MF_01375"/>
    </source>
</evidence>
<dbReference type="PANTHER" id="PTHR43434">
    <property type="entry name" value="PHOSPHOGLYCOLATE PHOSPHATASE"/>
    <property type="match status" value="1"/>
</dbReference>
<dbReference type="InterPro" id="IPR006323">
    <property type="entry name" value="Phosphonoacetald_hydro"/>
</dbReference>
<dbReference type="STRING" id="288768.SAMEA3906486_04927"/>
<feature type="active site" description="Nucleophile" evidence="9">
    <location>
        <position position="31"/>
    </location>
</feature>
<keyword evidence="5 9" id="KW-0704">Schiff base</keyword>
<dbReference type="HAMAP" id="MF_01375">
    <property type="entry name" value="PhnX"/>
    <property type="match status" value="1"/>
</dbReference>
<dbReference type="EC" id="3.11.1.1" evidence="8 9"/>
<evidence type="ECO:0000256" key="2">
    <source>
        <dbReference type="ARBA" id="ARBA00022723"/>
    </source>
</evidence>
<feature type="active site" description="Schiff-base intermediate with substrate" evidence="9">
    <location>
        <position position="72"/>
    </location>
</feature>
<keyword evidence="2 9" id="KW-0479">Metal-binding</keyword>
<dbReference type="SFLD" id="SFLDS00003">
    <property type="entry name" value="Haloacid_Dehalogenase"/>
    <property type="match status" value="1"/>
</dbReference>
<proteinExistence type="inferred from homology"/>
<evidence type="ECO:0000313" key="10">
    <source>
        <dbReference type="EMBL" id="SAI73921.1"/>
    </source>
</evidence>
<feature type="binding site" evidence="9">
    <location>
        <position position="31"/>
    </location>
    <ligand>
        <name>Mg(2+)</name>
        <dbReference type="ChEBI" id="CHEBI:18420"/>
    </ligand>
</feature>
<dbReference type="GO" id="GO:0008967">
    <property type="term" value="F:phosphoglycolate phosphatase activity"/>
    <property type="evidence" value="ECO:0007669"/>
    <property type="project" value="TreeGrafter"/>
</dbReference>
<dbReference type="RefSeq" id="WP_066133017.1">
    <property type="nucleotide sequence ID" value="NZ_FKIF01000009.1"/>
</dbReference>
<sequence>MSSTLAIASASADSARRLGGSLSPLQAVIFDWAGTLVDFGSLAPTQIFVEAFASFGIRVTLAQARGPMGLSKWQHIHRLLQDPGIRQQWLATFGQAPADADVDAIYARFMPMQIAKVGEYSAPIDGAVATLQWLREQGMKIGSCSGYPRAVLDRLLPQALAAGIAPDHVVAGDEFPAGARPGPFMALANVLALGITDVGACVKVDDTSPGIEEGRNAGMWSIGLSLSGNEVGYSPREHAQAPAAEIAARVARAEEKLVQAGAHYVIPSVAHLPNVLHEIAGMARIGVRPDSASLLS</sequence>
<comment type="similarity">
    <text evidence="9">Belongs to the HAD-like hydrolase superfamily. PhnX family.</text>
</comment>
<reference evidence="10 11" key="1">
    <citation type="submission" date="2016-04" db="EMBL/GenBank/DDBJ databases">
        <authorList>
            <consortium name="Pathogen Informatics"/>
        </authorList>
    </citation>
    <scope>NUCLEOTIDE SEQUENCE [LARGE SCALE GENOMIC DNA]</scope>
    <source>
        <strain evidence="10 11">H050680373</strain>
    </source>
</reference>
<evidence type="ECO:0000256" key="6">
    <source>
        <dbReference type="ARBA" id="ARBA00052005"/>
    </source>
</evidence>
<accession>A0A157SUB3</accession>
<dbReference type="Gene3D" id="1.10.150.240">
    <property type="entry name" value="Putative phosphatase, domain 2"/>
    <property type="match status" value="1"/>
</dbReference>
<evidence type="ECO:0000256" key="4">
    <source>
        <dbReference type="ARBA" id="ARBA00022842"/>
    </source>
</evidence>
<dbReference type="Gene3D" id="3.40.50.1000">
    <property type="entry name" value="HAD superfamily/HAD-like"/>
    <property type="match status" value="1"/>
</dbReference>
<gene>
    <name evidence="10" type="primary">phnX_1</name>
    <name evidence="9" type="synonym">phnX</name>
    <name evidence="10" type="ORF">SAMEA3906486_04927</name>
</gene>
<organism evidence="10 11">
    <name type="scientific">Bordetella ansorpii</name>
    <dbReference type="NCBI Taxonomy" id="288768"/>
    <lineage>
        <taxon>Bacteria</taxon>
        <taxon>Pseudomonadati</taxon>
        <taxon>Pseudomonadota</taxon>
        <taxon>Betaproteobacteria</taxon>
        <taxon>Burkholderiales</taxon>
        <taxon>Alcaligenaceae</taxon>
        <taxon>Bordetella</taxon>
    </lineage>
</organism>
<evidence type="ECO:0000256" key="5">
    <source>
        <dbReference type="ARBA" id="ARBA00023270"/>
    </source>
</evidence>
<keyword evidence="4 9" id="KW-0460">Magnesium</keyword>
<dbReference type="SUPFAM" id="SSF56784">
    <property type="entry name" value="HAD-like"/>
    <property type="match status" value="1"/>
</dbReference>
<dbReference type="Pfam" id="PF00702">
    <property type="entry name" value="Hydrolase"/>
    <property type="match status" value="1"/>
</dbReference>